<dbReference type="EMBL" id="CP003012">
    <property type="protein sequence ID" value="AEO69334.1"/>
    <property type="molecule type" value="Genomic_DNA"/>
</dbReference>
<name>G2RC13_THETT</name>
<gene>
    <name evidence="2" type="ORF">THITE_2119621</name>
</gene>
<dbReference type="RefSeq" id="XP_003655670.1">
    <property type="nucleotide sequence ID" value="XM_003655622.1"/>
</dbReference>
<evidence type="ECO:0000313" key="2">
    <source>
        <dbReference type="EMBL" id="AEO69334.1"/>
    </source>
</evidence>
<dbReference type="HOGENOM" id="CLU_3015863_0_0_1"/>
<feature type="region of interest" description="Disordered" evidence="1">
    <location>
        <begin position="1"/>
        <end position="56"/>
    </location>
</feature>
<proteinExistence type="predicted"/>
<accession>G2RC13</accession>
<feature type="compositionally biased region" description="Polar residues" evidence="1">
    <location>
        <begin position="32"/>
        <end position="41"/>
    </location>
</feature>
<dbReference type="KEGG" id="ttt:THITE_2119621"/>
<sequence>MEPKGENADKERKPNSRCREKERDEQGEGELAQQQVRTDVQCSRPGVGGEENQLLV</sequence>
<protein>
    <submittedName>
        <fullName evidence="2">Uncharacterized protein</fullName>
    </submittedName>
</protein>
<organism evidence="2 3">
    <name type="scientific">Thermothielavioides terrestris (strain ATCC 38088 / NRRL 8126)</name>
    <name type="common">Thielavia terrestris</name>
    <dbReference type="NCBI Taxonomy" id="578455"/>
    <lineage>
        <taxon>Eukaryota</taxon>
        <taxon>Fungi</taxon>
        <taxon>Dikarya</taxon>
        <taxon>Ascomycota</taxon>
        <taxon>Pezizomycotina</taxon>
        <taxon>Sordariomycetes</taxon>
        <taxon>Sordariomycetidae</taxon>
        <taxon>Sordariales</taxon>
        <taxon>Chaetomiaceae</taxon>
        <taxon>Thermothielavioides</taxon>
        <taxon>Thermothielavioides terrestris</taxon>
    </lineage>
</organism>
<keyword evidence="3" id="KW-1185">Reference proteome</keyword>
<evidence type="ECO:0000256" key="1">
    <source>
        <dbReference type="SAM" id="MobiDB-lite"/>
    </source>
</evidence>
<feature type="compositionally biased region" description="Basic and acidic residues" evidence="1">
    <location>
        <begin position="1"/>
        <end position="26"/>
    </location>
</feature>
<dbReference type="Proteomes" id="UP000008181">
    <property type="component" value="Chromosome 4"/>
</dbReference>
<dbReference type="GeneID" id="11524138"/>
<evidence type="ECO:0000313" key="3">
    <source>
        <dbReference type="Proteomes" id="UP000008181"/>
    </source>
</evidence>
<dbReference type="AlphaFoldDB" id="G2RC13"/>
<reference evidence="2 3" key="1">
    <citation type="journal article" date="2011" name="Nat. Biotechnol.">
        <title>Comparative genomic analysis of the thermophilic biomass-degrading fungi Myceliophthora thermophila and Thielavia terrestris.</title>
        <authorList>
            <person name="Berka R.M."/>
            <person name="Grigoriev I.V."/>
            <person name="Otillar R."/>
            <person name="Salamov A."/>
            <person name="Grimwood J."/>
            <person name="Reid I."/>
            <person name="Ishmael N."/>
            <person name="John T."/>
            <person name="Darmond C."/>
            <person name="Moisan M.-C."/>
            <person name="Henrissat B."/>
            <person name="Coutinho P.M."/>
            <person name="Lombard V."/>
            <person name="Natvig D.O."/>
            <person name="Lindquist E."/>
            <person name="Schmutz J."/>
            <person name="Lucas S."/>
            <person name="Harris P."/>
            <person name="Powlowski J."/>
            <person name="Bellemare A."/>
            <person name="Taylor D."/>
            <person name="Butler G."/>
            <person name="de Vries R.P."/>
            <person name="Allijn I.E."/>
            <person name="van den Brink J."/>
            <person name="Ushinsky S."/>
            <person name="Storms R."/>
            <person name="Powell A.J."/>
            <person name="Paulsen I.T."/>
            <person name="Elbourne L.D.H."/>
            <person name="Baker S.E."/>
            <person name="Magnuson J."/>
            <person name="LaBoissiere S."/>
            <person name="Clutterbuck A.J."/>
            <person name="Martinez D."/>
            <person name="Wogulis M."/>
            <person name="de Leon A.L."/>
            <person name="Rey M.W."/>
            <person name="Tsang A."/>
        </authorList>
    </citation>
    <scope>NUCLEOTIDE SEQUENCE [LARGE SCALE GENOMIC DNA]</scope>
    <source>
        <strain evidence="3">ATCC 38088 / NRRL 8126</strain>
    </source>
</reference>